<dbReference type="PANTHER" id="PTHR13318:SF254">
    <property type="entry name" value="PROTEIN AMN1 HOMOLOG"/>
    <property type="match status" value="1"/>
</dbReference>
<dbReference type="AlphaFoldDB" id="A0ABD0L5P6"/>
<dbReference type="Pfam" id="PF25372">
    <property type="entry name" value="DUF7885"/>
    <property type="match status" value="1"/>
</dbReference>
<evidence type="ECO:0000259" key="3">
    <source>
        <dbReference type="Pfam" id="PF25372"/>
    </source>
</evidence>
<dbReference type="SUPFAM" id="SSF52047">
    <property type="entry name" value="RNI-like"/>
    <property type="match status" value="1"/>
</dbReference>
<dbReference type="EMBL" id="JACVVK020000080">
    <property type="protein sequence ID" value="KAK7494768.1"/>
    <property type="molecule type" value="Genomic_DNA"/>
</dbReference>
<accession>A0ABD0L5P6</accession>
<reference evidence="4 5" key="1">
    <citation type="journal article" date="2023" name="Sci. Data">
        <title>Genome assembly of the Korean intertidal mud-creeper Batillaria attramentaria.</title>
        <authorList>
            <person name="Patra A.K."/>
            <person name="Ho P.T."/>
            <person name="Jun S."/>
            <person name="Lee S.J."/>
            <person name="Kim Y."/>
            <person name="Won Y.J."/>
        </authorList>
    </citation>
    <scope>NUCLEOTIDE SEQUENCE [LARGE SCALE GENOMIC DNA]</scope>
    <source>
        <strain evidence="4">Wonlab-2016</strain>
    </source>
</reference>
<evidence type="ECO:0000256" key="1">
    <source>
        <dbReference type="ARBA" id="ARBA00038257"/>
    </source>
</evidence>
<gene>
    <name evidence="4" type="ORF">BaRGS_00013895</name>
</gene>
<dbReference type="InterPro" id="IPR006553">
    <property type="entry name" value="Leu-rich_rpt_Cys-con_subtyp"/>
</dbReference>
<evidence type="ECO:0000313" key="4">
    <source>
        <dbReference type="EMBL" id="KAK7494768.1"/>
    </source>
</evidence>
<name>A0ABD0L5P6_9CAEN</name>
<organism evidence="4 5">
    <name type="scientific">Batillaria attramentaria</name>
    <dbReference type="NCBI Taxonomy" id="370345"/>
    <lineage>
        <taxon>Eukaryota</taxon>
        <taxon>Metazoa</taxon>
        <taxon>Spiralia</taxon>
        <taxon>Lophotrochozoa</taxon>
        <taxon>Mollusca</taxon>
        <taxon>Gastropoda</taxon>
        <taxon>Caenogastropoda</taxon>
        <taxon>Sorbeoconcha</taxon>
        <taxon>Cerithioidea</taxon>
        <taxon>Batillariidae</taxon>
        <taxon>Batillaria</taxon>
    </lineage>
</organism>
<dbReference type="Proteomes" id="UP001519460">
    <property type="component" value="Unassembled WGS sequence"/>
</dbReference>
<protein>
    <recommendedName>
        <fullName evidence="2">Protein AMN1 homolog</fullName>
    </recommendedName>
</protein>
<evidence type="ECO:0000256" key="2">
    <source>
        <dbReference type="ARBA" id="ARBA00039628"/>
    </source>
</evidence>
<dbReference type="PANTHER" id="PTHR13318">
    <property type="entry name" value="PARTNER OF PAIRED, ISOFORM B-RELATED"/>
    <property type="match status" value="1"/>
</dbReference>
<keyword evidence="5" id="KW-1185">Reference proteome</keyword>
<proteinExistence type="inferred from homology"/>
<sequence>MAVVAECYCPVPSLFKTCTEKVIQNLPQHEDHLVTAPPPIKHACLRLMSKRGTITDRNIEKLVYDRLVVLDLSASQVTDACLFKLSRCRNLRKVDLNSARESNQGITSAGLISLSRSCPFLQVLYLRRCVNVTDEGVIAVSENCPIIVELNCGGCSQLTDASLEALGQNSKHLKSVNFSNAGVTDSGVFSLVSGKCSASLKEIHMNNCASLTDEAVEAVVQYCPQISILLFHGCPKTTENARAALEELMAGGQCRMKQVTWTVYV</sequence>
<evidence type="ECO:0000313" key="5">
    <source>
        <dbReference type="Proteomes" id="UP001519460"/>
    </source>
</evidence>
<dbReference type="Gene3D" id="3.80.10.10">
    <property type="entry name" value="Ribonuclease Inhibitor"/>
    <property type="match status" value="1"/>
</dbReference>
<dbReference type="InterPro" id="IPR057207">
    <property type="entry name" value="FBXL15_LRR"/>
</dbReference>
<dbReference type="SMART" id="SM00367">
    <property type="entry name" value="LRR_CC"/>
    <property type="match status" value="5"/>
</dbReference>
<comment type="caution">
    <text evidence="4">The sequence shown here is derived from an EMBL/GenBank/DDBJ whole genome shotgun (WGS) entry which is preliminary data.</text>
</comment>
<feature type="domain" description="F-box/LRR-repeat protein 15-like leucin rich repeat" evidence="3">
    <location>
        <begin position="105"/>
        <end position="246"/>
    </location>
</feature>
<dbReference type="InterPro" id="IPR032675">
    <property type="entry name" value="LRR_dom_sf"/>
</dbReference>
<comment type="similarity">
    <text evidence="1">Belongs to the AMN1 family.</text>
</comment>